<dbReference type="RefSeq" id="WP_144308285.1">
    <property type="nucleotide sequence ID" value="NZ_VMNK01000003.1"/>
</dbReference>
<evidence type="ECO:0000313" key="2">
    <source>
        <dbReference type="Proteomes" id="UP000319502"/>
    </source>
</evidence>
<dbReference type="EMBL" id="VMNK01000003">
    <property type="protein sequence ID" value="TVO58762.1"/>
    <property type="molecule type" value="Genomic_DNA"/>
</dbReference>
<gene>
    <name evidence="1" type="ORF">FHP91_03620</name>
</gene>
<evidence type="ECO:0008006" key="3">
    <source>
        <dbReference type="Google" id="ProtNLM"/>
    </source>
</evidence>
<protein>
    <recommendedName>
        <fullName evidence="3">HNH endonuclease</fullName>
    </recommendedName>
</protein>
<name>A0A557R0S9_9RHOO</name>
<comment type="caution">
    <text evidence="1">The sequence shown here is derived from an EMBL/GenBank/DDBJ whole genome shotgun (WGS) entry which is preliminary data.</text>
</comment>
<organism evidence="1 2">
    <name type="scientific">Denitromonas halophila</name>
    <dbReference type="NCBI Taxonomy" id="1629404"/>
    <lineage>
        <taxon>Bacteria</taxon>
        <taxon>Pseudomonadati</taxon>
        <taxon>Pseudomonadota</taxon>
        <taxon>Betaproteobacteria</taxon>
        <taxon>Rhodocyclales</taxon>
        <taxon>Zoogloeaceae</taxon>
        <taxon>Denitromonas</taxon>
    </lineage>
</organism>
<dbReference type="OrthoDB" id="8690389at2"/>
<keyword evidence="2" id="KW-1185">Reference proteome</keyword>
<sequence>MARLNPRTDTIRALFARSGNQCAYPGCSHELINSKNKFVAQICHIRAASLGGERYDAEMTDEERRGYENLLLLCYAHHVETDDTDAYDVDSLVAMKAAHESLFEKDDFKIDEAALHQIVAEMARYWDDIERLNTLEHSHEQLSFRVNVQGTYAEIFESIHASLKGIERLHAGLLKADEALQEQFESMLSRKGIDPSIFEDVPYYENPFQIRNWETHHLGFPNWLQRARIDLAHLELKYLEEYLKTHSKDRQALSRLEELKASFAEMAQHATHID</sequence>
<accession>A0A557R0S9</accession>
<evidence type="ECO:0000313" key="1">
    <source>
        <dbReference type="EMBL" id="TVO58762.1"/>
    </source>
</evidence>
<reference evidence="1 2" key="1">
    <citation type="submission" date="2019-07" db="EMBL/GenBank/DDBJ databases">
        <title>The pathways for chlorine oxyanion respiration interact through the shared metabolite chlorate.</title>
        <authorList>
            <person name="Barnum T.P."/>
            <person name="Cheng Y."/>
            <person name="Hill K.A."/>
            <person name="Lucas L.N."/>
            <person name="Carlson H.K."/>
            <person name="Coates J.D."/>
        </authorList>
    </citation>
    <scope>NUCLEOTIDE SEQUENCE [LARGE SCALE GENOMIC DNA]</scope>
    <source>
        <strain evidence="1 2">SFB-3</strain>
    </source>
</reference>
<dbReference type="AlphaFoldDB" id="A0A557R0S9"/>
<dbReference type="Proteomes" id="UP000319502">
    <property type="component" value="Unassembled WGS sequence"/>
</dbReference>
<proteinExistence type="predicted"/>